<dbReference type="Proteomes" id="UP000004750">
    <property type="component" value="Unassembled WGS sequence"/>
</dbReference>
<name>G9ZJU9_9GAMM</name>
<evidence type="ECO:0000313" key="1">
    <source>
        <dbReference type="EMBL" id="EHM49429.1"/>
    </source>
</evidence>
<organism evidence="1 2">
    <name type="scientific">Cardiobacterium valvarum F0432</name>
    <dbReference type="NCBI Taxonomy" id="797473"/>
    <lineage>
        <taxon>Bacteria</taxon>
        <taxon>Pseudomonadati</taxon>
        <taxon>Pseudomonadota</taxon>
        <taxon>Gammaproteobacteria</taxon>
        <taxon>Cardiobacteriales</taxon>
        <taxon>Cardiobacteriaceae</taxon>
        <taxon>Cardiobacterium</taxon>
    </lineage>
</organism>
<evidence type="ECO:0000313" key="2">
    <source>
        <dbReference type="Proteomes" id="UP000004750"/>
    </source>
</evidence>
<dbReference type="STRING" id="797473.HMPREF9080_03071"/>
<reference evidence="1 2" key="1">
    <citation type="submission" date="2011-08" db="EMBL/GenBank/DDBJ databases">
        <authorList>
            <person name="Weinstock G."/>
            <person name="Sodergren E."/>
            <person name="Clifton S."/>
            <person name="Fulton L."/>
            <person name="Fulton B."/>
            <person name="Courtney L."/>
            <person name="Fronick C."/>
            <person name="Harrison M."/>
            <person name="Strong C."/>
            <person name="Farmer C."/>
            <person name="Delahaunty K."/>
            <person name="Markovic C."/>
            <person name="Hall O."/>
            <person name="Minx P."/>
            <person name="Tomlinson C."/>
            <person name="Mitreva M."/>
            <person name="Hou S."/>
            <person name="Chen J."/>
            <person name="Wollam A."/>
            <person name="Pepin K.H."/>
            <person name="Johnson M."/>
            <person name="Bhonagiri V."/>
            <person name="Zhang X."/>
            <person name="Suruliraj S."/>
            <person name="Warren W."/>
            <person name="Chinwalla A."/>
            <person name="Mardis E.R."/>
            <person name="Wilson R.K."/>
        </authorList>
    </citation>
    <scope>NUCLEOTIDE SEQUENCE [LARGE SCALE GENOMIC DNA]</scope>
    <source>
        <strain evidence="1 2">F0432</strain>
    </source>
</reference>
<dbReference type="EMBL" id="AGCM01000197">
    <property type="protein sequence ID" value="EHM49429.1"/>
    <property type="molecule type" value="Genomic_DNA"/>
</dbReference>
<accession>G9ZJU9</accession>
<dbReference type="HOGENOM" id="CLU_2970973_0_0_6"/>
<dbReference type="AlphaFoldDB" id="G9ZJU9"/>
<gene>
    <name evidence="1" type="ORF">HMPREF9080_03071</name>
</gene>
<comment type="caution">
    <text evidence="1">The sequence shown here is derived from an EMBL/GenBank/DDBJ whole genome shotgun (WGS) entry which is preliminary data.</text>
</comment>
<sequence>MVRRPANEKGLQCSPFCRYAVSAYANPGNKVRRSRGEDSMFNTARRANTLRLFSGGWY</sequence>
<proteinExistence type="predicted"/>
<protein>
    <submittedName>
        <fullName evidence="1">Uncharacterized protein</fullName>
    </submittedName>
</protein>